<name>B0SS74_LEPBP</name>
<reference evidence="9 10" key="1">
    <citation type="journal article" date="2008" name="PLoS ONE">
        <title>Genome sequence of the saprophyte Leptospira biflexa provides insights into the evolution of Leptospira and the pathogenesis of leptospirosis.</title>
        <authorList>
            <person name="Picardeau M."/>
            <person name="Bulach D.M."/>
            <person name="Bouchier C."/>
            <person name="Zuerner R.L."/>
            <person name="Zidane N."/>
            <person name="Wilson P.J."/>
            <person name="Creno S."/>
            <person name="Kuczek E.S."/>
            <person name="Bommezzadri S."/>
            <person name="Davis J.C."/>
            <person name="McGrath A."/>
            <person name="Johnson M.J."/>
            <person name="Boursaux-Eude C."/>
            <person name="Seemann T."/>
            <person name="Rouy Z."/>
            <person name="Coppel R.L."/>
            <person name="Rood J.I."/>
            <person name="Lajus A."/>
            <person name="Davies J.K."/>
            <person name="Medigue C."/>
            <person name="Adler B."/>
        </authorList>
    </citation>
    <scope>NUCLEOTIDE SEQUENCE [LARGE SCALE GENOMIC DNA]</scope>
    <source>
        <strain evidence="10">Patoc 1 / ATCC 23582 / Paris</strain>
    </source>
</reference>
<dbReference type="Gene3D" id="2.40.50.1010">
    <property type="match status" value="1"/>
</dbReference>
<dbReference type="Pfam" id="PF02601">
    <property type="entry name" value="Exonuc_VII_L"/>
    <property type="match status" value="1"/>
</dbReference>
<dbReference type="EC" id="3.1.11.6" evidence="5"/>
<sequence>MEIVDSSLSVSEVNRRIKAKLQDAPEFKNFWVRGEISNYSQTNSSGHMYFSLKDTTSVIKCAFFSYQAKNYKGTPLRNGMEILVYGSVSVYEPGGYYSITVQKIEELGEGDILLRIEKLKKTLAEKGIFDASHKRPLPKFPKRLGIVTSPKGAAVEDIIRIATDLNPSIQILVSPCLVQGDGAENSIIEAIKEINDPKWEVDVIIAGRGGGSFEDLMAFNQESVVMAYYQSRLPIISAVGHEIDRVLTDLAADATTPTPTAAAKLAIPNVSDTLIRLDEMEDRLRSALTGVIRIGKEKWFGVTNRAVLQNPKSILEPRQNHFDEIITKISLLGKNYLVKKQSEFQKFEVFHQNWKSYLERVHNKFRLAEQRLDHFSPLGTLKRGYSVLRNTNKQVISSVKQIQKNETLEVFLFDGKLQVEVKETLGSENGR</sequence>
<dbReference type="InterPro" id="IPR020579">
    <property type="entry name" value="Exonuc_VII_lsu_C"/>
</dbReference>
<dbReference type="EMBL" id="CP000786">
    <property type="protein sequence ID" value="ABZ97964.1"/>
    <property type="molecule type" value="Genomic_DNA"/>
</dbReference>
<dbReference type="GO" id="GO:0009318">
    <property type="term" value="C:exodeoxyribonuclease VII complex"/>
    <property type="evidence" value="ECO:0007669"/>
    <property type="project" value="UniProtKB-UniRule"/>
</dbReference>
<proteinExistence type="inferred from homology"/>
<evidence type="ECO:0000313" key="10">
    <source>
        <dbReference type="Proteomes" id="UP000001847"/>
    </source>
</evidence>
<comment type="subunit">
    <text evidence="5">Heterooligomer composed of large and small subunits.</text>
</comment>
<evidence type="ECO:0000256" key="1">
    <source>
        <dbReference type="ARBA" id="ARBA00022490"/>
    </source>
</evidence>
<dbReference type="Proteomes" id="UP000001847">
    <property type="component" value="Chromosome I"/>
</dbReference>
<keyword evidence="1 5" id="KW-0963">Cytoplasm</keyword>
<dbReference type="GO" id="GO:0003676">
    <property type="term" value="F:nucleic acid binding"/>
    <property type="evidence" value="ECO:0007669"/>
    <property type="project" value="InterPro"/>
</dbReference>
<dbReference type="HAMAP" id="MF_00378">
    <property type="entry name" value="Exonuc_7_L"/>
    <property type="match status" value="1"/>
</dbReference>
<organism evidence="9 10">
    <name type="scientific">Leptospira biflexa serovar Patoc (strain Patoc 1 / ATCC 23582 / Paris)</name>
    <dbReference type="NCBI Taxonomy" id="456481"/>
    <lineage>
        <taxon>Bacteria</taxon>
        <taxon>Pseudomonadati</taxon>
        <taxon>Spirochaetota</taxon>
        <taxon>Spirochaetia</taxon>
        <taxon>Leptospirales</taxon>
        <taxon>Leptospiraceae</taxon>
        <taxon>Leptospira</taxon>
    </lineage>
</organism>
<keyword evidence="3 5" id="KW-0378">Hydrolase</keyword>
<dbReference type="CDD" id="cd04489">
    <property type="entry name" value="ExoVII_LU_OBF"/>
    <property type="match status" value="1"/>
</dbReference>
<evidence type="ECO:0000256" key="4">
    <source>
        <dbReference type="ARBA" id="ARBA00022839"/>
    </source>
</evidence>
<dbReference type="HOGENOM" id="CLU_023625_3_1_12"/>
<dbReference type="BioCyc" id="LBIF456481:LEPBI_RS09185-MONOMER"/>
<accession>B0SS74</accession>
<comment type="subcellular location">
    <subcellularLocation>
        <location evidence="5 6">Cytoplasm</location>
    </subcellularLocation>
</comment>
<dbReference type="PANTHER" id="PTHR30008:SF0">
    <property type="entry name" value="EXODEOXYRIBONUCLEASE 7 LARGE SUBUNIT"/>
    <property type="match status" value="1"/>
</dbReference>
<evidence type="ECO:0000259" key="8">
    <source>
        <dbReference type="Pfam" id="PF13742"/>
    </source>
</evidence>
<dbReference type="Pfam" id="PF13742">
    <property type="entry name" value="tRNA_anti_2"/>
    <property type="match status" value="1"/>
</dbReference>
<dbReference type="GO" id="GO:0008855">
    <property type="term" value="F:exodeoxyribonuclease VII activity"/>
    <property type="evidence" value="ECO:0007669"/>
    <property type="project" value="UniProtKB-UniRule"/>
</dbReference>
<evidence type="ECO:0000313" key="9">
    <source>
        <dbReference type="EMBL" id="ABZ97964.1"/>
    </source>
</evidence>
<protein>
    <recommendedName>
        <fullName evidence="5">Exodeoxyribonuclease 7 large subunit</fullName>
        <ecNumber evidence="5">3.1.11.6</ecNumber>
    </recommendedName>
    <alternativeName>
        <fullName evidence="5">Exodeoxyribonuclease VII large subunit</fullName>
        <shortName evidence="5">Exonuclease VII large subunit</shortName>
    </alternativeName>
</protein>
<dbReference type="NCBIfam" id="TIGR00237">
    <property type="entry name" value="xseA"/>
    <property type="match status" value="1"/>
</dbReference>
<dbReference type="InterPro" id="IPR025824">
    <property type="entry name" value="OB-fold_nuc-bd_dom"/>
</dbReference>
<gene>
    <name evidence="5 9" type="primary">xseA</name>
    <name evidence="9" type="ordered locus">LEPBI_I1860</name>
</gene>
<dbReference type="KEGG" id="lbi:LEPBI_I1860"/>
<dbReference type="InterPro" id="IPR003753">
    <property type="entry name" value="Exonuc_VII_L"/>
</dbReference>
<dbReference type="PANTHER" id="PTHR30008">
    <property type="entry name" value="EXODEOXYRIBONUCLEASE 7 LARGE SUBUNIT"/>
    <property type="match status" value="1"/>
</dbReference>
<feature type="domain" description="OB-fold nucleic acid binding" evidence="8">
    <location>
        <begin position="8"/>
        <end position="105"/>
    </location>
</feature>
<keyword evidence="2 5" id="KW-0540">Nuclease</keyword>
<dbReference type="AlphaFoldDB" id="B0SS74"/>
<evidence type="ECO:0000256" key="6">
    <source>
        <dbReference type="RuleBase" id="RU004355"/>
    </source>
</evidence>
<comment type="catalytic activity">
    <reaction evidence="5 6">
        <text>Exonucleolytic cleavage in either 5'- to 3'- or 3'- to 5'-direction to yield nucleoside 5'-phosphates.</text>
        <dbReference type="EC" id="3.1.11.6"/>
    </reaction>
</comment>
<keyword evidence="10" id="KW-1185">Reference proteome</keyword>
<dbReference type="OrthoDB" id="9802795at2"/>
<dbReference type="STRING" id="456481.LEPBI_I1860"/>
<evidence type="ECO:0000259" key="7">
    <source>
        <dbReference type="Pfam" id="PF02601"/>
    </source>
</evidence>
<comment type="function">
    <text evidence="5">Bidirectionally degrades single-stranded DNA into large acid-insoluble oligonucleotides, which are then degraded further into small acid-soluble oligonucleotides.</text>
</comment>
<dbReference type="GO" id="GO:0006308">
    <property type="term" value="P:DNA catabolic process"/>
    <property type="evidence" value="ECO:0007669"/>
    <property type="project" value="UniProtKB-UniRule"/>
</dbReference>
<dbReference type="GO" id="GO:0005737">
    <property type="term" value="C:cytoplasm"/>
    <property type="evidence" value="ECO:0007669"/>
    <property type="project" value="UniProtKB-SubCell"/>
</dbReference>
<feature type="domain" description="Exonuclease VII large subunit C-terminal" evidence="7">
    <location>
        <begin position="128"/>
        <end position="419"/>
    </location>
</feature>
<comment type="similarity">
    <text evidence="5 6">Belongs to the XseA family.</text>
</comment>
<dbReference type="RefSeq" id="WP_012388842.1">
    <property type="nucleotide sequence ID" value="NC_010602.1"/>
</dbReference>
<evidence type="ECO:0000256" key="5">
    <source>
        <dbReference type="HAMAP-Rule" id="MF_00378"/>
    </source>
</evidence>
<evidence type="ECO:0000256" key="2">
    <source>
        <dbReference type="ARBA" id="ARBA00022722"/>
    </source>
</evidence>
<keyword evidence="4 5" id="KW-0269">Exonuclease</keyword>
<evidence type="ECO:0000256" key="3">
    <source>
        <dbReference type="ARBA" id="ARBA00022801"/>
    </source>
</evidence>